<keyword evidence="2" id="KW-0813">Transport</keyword>
<dbReference type="EMBL" id="LT670817">
    <property type="protein sequence ID" value="SHG34729.1"/>
    <property type="molecule type" value="Genomic_DNA"/>
</dbReference>
<gene>
    <name evidence="10" type="ORF">SAMN05443248_1230</name>
</gene>
<evidence type="ECO:0000256" key="4">
    <source>
        <dbReference type="ARBA" id="ARBA00022989"/>
    </source>
</evidence>
<dbReference type="Gene3D" id="1.10.287.70">
    <property type="match status" value="1"/>
</dbReference>
<feature type="transmembrane region" description="Helical" evidence="8">
    <location>
        <begin position="12"/>
        <end position="41"/>
    </location>
</feature>
<keyword evidence="7" id="KW-0407">Ion channel</keyword>
<evidence type="ECO:0000259" key="9">
    <source>
        <dbReference type="Pfam" id="PF07885"/>
    </source>
</evidence>
<evidence type="ECO:0000256" key="2">
    <source>
        <dbReference type="ARBA" id="ARBA00022448"/>
    </source>
</evidence>
<feature type="domain" description="Potassium channel" evidence="9">
    <location>
        <begin position="28"/>
        <end position="98"/>
    </location>
</feature>
<dbReference type="InterPro" id="IPR003280">
    <property type="entry name" value="2pore_dom_K_chnl"/>
</dbReference>
<feature type="transmembrane region" description="Helical" evidence="8">
    <location>
        <begin position="78"/>
        <end position="102"/>
    </location>
</feature>
<comment type="subcellular location">
    <subcellularLocation>
        <location evidence="1">Membrane</location>
        <topology evidence="1">Multi-pass membrane protein</topology>
    </subcellularLocation>
</comment>
<evidence type="ECO:0000256" key="5">
    <source>
        <dbReference type="ARBA" id="ARBA00023065"/>
    </source>
</evidence>
<evidence type="ECO:0000256" key="6">
    <source>
        <dbReference type="ARBA" id="ARBA00023136"/>
    </source>
</evidence>
<dbReference type="Proteomes" id="UP000189796">
    <property type="component" value="Chromosome I"/>
</dbReference>
<evidence type="ECO:0000313" key="11">
    <source>
        <dbReference type="Proteomes" id="UP000189796"/>
    </source>
</evidence>
<name>A0A1M5J350_9BRAD</name>
<reference evidence="10 11" key="1">
    <citation type="submission" date="2016-11" db="EMBL/GenBank/DDBJ databases">
        <authorList>
            <person name="Jaros S."/>
            <person name="Januszkiewicz K."/>
            <person name="Wedrychowicz H."/>
        </authorList>
    </citation>
    <scope>NUCLEOTIDE SEQUENCE [LARGE SCALE GENOMIC DNA]</scope>
    <source>
        <strain evidence="10 11">GAS138</strain>
    </source>
</reference>
<evidence type="ECO:0000256" key="7">
    <source>
        <dbReference type="ARBA" id="ARBA00023303"/>
    </source>
</evidence>
<accession>A0A1M5J350</accession>
<dbReference type="GO" id="GO:0022841">
    <property type="term" value="F:potassium ion leak channel activity"/>
    <property type="evidence" value="ECO:0007669"/>
    <property type="project" value="TreeGrafter"/>
</dbReference>
<protein>
    <submittedName>
        <fullName evidence="10">Ion channel</fullName>
    </submittedName>
</protein>
<keyword evidence="6 8" id="KW-0472">Membrane</keyword>
<keyword evidence="3 8" id="KW-0812">Transmembrane</keyword>
<dbReference type="GO" id="GO:0005886">
    <property type="term" value="C:plasma membrane"/>
    <property type="evidence" value="ECO:0007669"/>
    <property type="project" value="TreeGrafter"/>
</dbReference>
<dbReference type="RefSeq" id="WP_245332513.1">
    <property type="nucleotide sequence ID" value="NZ_LT670817.1"/>
</dbReference>
<dbReference type="AlphaFoldDB" id="A0A1M5J350"/>
<keyword evidence="4 8" id="KW-1133">Transmembrane helix</keyword>
<evidence type="ECO:0000313" key="10">
    <source>
        <dbReference type="EMBL" id="SHG34729.1"/>
    </source>
</evidence>
<dbReference type="InterPro" id="IPR013099">
    <property type="entry name" value="K_chnl_dom"/>
</dbReference>
<keyword evidence="5" id="KW-0406">Ion transport</keyword>
<evidence type="ECO:0000256" key="1">
    <source>
        <dbReference type="ARBA" id="ARBA00004141"/>
    </source>
</evidence>
<sequence length="114" mass="12103">MNRPAPKTLRRRFFVALGHAIHVTWPVLSAILAIQLALGLLTGFVEGWSLGDAVYFTFITGLTIGYGDLVPRQALTRALAIGIGFFGLFVTGLIAAIAVYAMHSALTDDGGGNE</sequence>
<dbReference type="GO" id="GO:0030322">
    <property type="term" value="P:stabilization of membrane potential"/>
    <property type="evidence" value="ECO:0007669"/>
    <property type="project" value="TreeGrafter"/>
</dbReference>
<proteinExistence type="predicted"/>
<evidence type="ECO:0000256" key="8">
    <source>
        <dbReference type="SAM" id="Phobius"/>
    </source>
</evidence>
<organism evidence="10 11">
    <name type="scientific">Bradyrhizobium erythrophlei</name>
    <dbReference type="NCBI Taxonomy" id="1437360"/>
    <lineage>
        <taxon>Bacteria</taxon>
        <taxon>Pseudomonadati</taxon>
        <taxon>Pseudomonadota</taxon>
        <taxon>Alphaproteobacteria</taxon>
        <taxon>Hyphomicrobiales</taxon>
        <taxon>Nitrobacteraceae</taxon>
        <taxon>Bradyrhizobium</taxon>
    </lineage>
</organism>
<feature type="transmembrane region" description="Helical" evidence="8">
    <location>
        <begin position="53"/>
        <end position="71"/>
    </location>
</feature>
<dbReference type="Pfam" id="PF07885">
    <property type="entry name" value="Ion_trans_2"/>
    <property type="match status" value="1"/>
</dbReference>
<dbReference type="PANTHER" id="PTHR11003:SF330">
    <property type="entry name" value="POTASSIUM CHANNEL DOMAIN-CONTAINING PROTEIN"/>
    <property type="match status" value="1"/>
</dbReference>
<dbReference type="PANTHER" id="PTHR11003">
    <property type="entry name" value="POTASSIUM CHANNEL, SUBFAMILY K"/>
    <property type="match status" value="1"/>
</dbReference>
<dbReference type="GO" id="GO:0015271">
    <property type="term" value="F:outward rectifier potassium channel activity"/>
    <property type="evidence" value="ECO:0007669"/>
    <property type="project" value="TreeGrafter"/>
</dbReference>
<dbReference type="SUPFAM" id="SSF81324">
    <property type="entry name" value="Voltage-gated potassium channels"/>
    <property type="match status" value="1"/>
</dbReference>
<evidence type="ECO:0000256" key="3">
    <source>
        <dbReference type="ARBA" id="ARBA00022692"/>
    </source>
</evidence>